<dbReference type="CDD" id="cd01038">
    <property type="entry name" value="Endonuclease_DUF559"/>
    <property type="match status" value="1"/>
</dbReference>
<dbReference type="OrthoDB" id="9798754at2"/>
<protein>
    <submittedName>
        <fullName evidence="2">DUF559 domain-containing protein</fullName>
    </submittedName>
</protein>
<organism evidence="2 3">
    <name type="scientific">Oceaniradius stylonematis</name>
    <dbReference type="NCBI Taxonomy" id="2184161"/>
    <lineage>
        <taxon>Bacteria</taxon>
        <taxon>Pseudomonadati</taxon>
        <taxon>Pseudomonadota</taxon>
        <taxon>Alphaproteobacteria</taxon>
        <taxon>Hyphomicrobiales</taxon>
        <taxon>Ahrensiaceae</taxon>
        <taxon>Oceaniradius</taxon>
    </lineage>
</organism>
<dbReference type="InterPro" id="IPR007569">
    <property type="entry name" value="DUF559"/>
</dbReference>
<dbReference type="SUPFAM" id="SSF52980">
    <property type="entry name" value="Restriction endonuclease-like"/>
    <property type="match status" value="1"/>
</dbReference>
<evidence type="ECO:0000259" key="1">
    <source>
        <dbReference type="Pfam" id="PF04480"/>
    </source>
</evidence>
<evidence type="ECO:0000313" key="2">
    <source>
        <dbReference type="EMBL" id="RKF07032.1"/>
    </source>
</evidence>
<dbReference type="PANTHER" id="PTHR38590:SF1">
    <property type="entry name" value="BLL0828 PROTEIN"/>
    <property type="match status" value="1"/>
</dbReference>
<dbReference type="Proteomes" id="UP000246132">
    <property type="component" value="Unassembled WGS sequence"/>
</dbReference>
<dbReference type="AlphaFoldDB" id="A0A3A8A9L8"/>
<accession>A0A3A8A9L8</accession>
<reference evidence="2 3" key="1">
    <citation type="journal article" date="2018" name="Int. J. Syst. Bacteriol.">
        <title>Oceaniradius stylonemae gen. nov., sp. nov., isolated from a red alga, Stylonema cornu-cervi.</title>
        <authorList>
            <person name="Jeong S."/>
        </authorList>
    </citation>
    <scope>NUCLEOTIDE SEQUENCE [LARGE SCALE GENOMIC DNA]</scope>
    <source>
        <strain evidence="2 3">StC1</strain>
    </source>
</reference>
<dbReference type="Gene3D" id="3.40.960.10">
    <property type="entry name" value="VSR Endonuclease"/>
    <property type="match status" value="1"/>
</dbReference>
<comment type="caution">
    <text evidence="2">The sequence shown here is derived from an EMBL/GenBank/DDBJ whole genome shotgun (WGS) entry which is preliminary data.</text>
</comment>
<name>A0A3A8A9L8_9HYPH</name>
<dbReference type="InterPro" id="IPR047216">
    <property type="entry name" value="Endonuclease_DUF559_bact"/>
</dbReference>
<evidence type="ECO:0000313" key="3">
    <source>
        <dbReference type="Proteomes" id="UP000246132"/>
    </source>
</evidence>
<dbReference type="EMBL" id="QFWV02000004">
    <property type="protein sequence ID" value="RKF07032.1"/>
    <property type="molecule type" value="Genomic_DNA"/>
</dbReference>
<sequence length="121" mass="13795">MSPTRVERSAIKRARSLRRDMTEGESRLWSELKQFRGNYSVHVRRQAPIGPYIVDFVVQSHRLVIELDGEHHATAVGMARDALRDAKLADLGYRVHRINTGELDENLDGCIETLLRELGVT</sequence>
<proteinExistence type="predicted"/>
<dbReference type="RefSeq" id="WP_109767817.1">
    <property type="nucleotide sequence ID" value="NZ_QFWV02000004.1"/>
</dbReference>
<dbReference type="InterPro" id="IPR011335">
    <property type="entry name" value="Restrct_endonuc-II-like"/>
</dbReference>
<dbReference type="Pfam" id="PF04480">
    <property type="entry name" value="DUF559"/>
    <property type="match status" value="1"/>
</dbReference>
<feature type="domain" description="DUF559" evidence="1">
    <location>
        <begin position="11"/>
        <end position="118"/>
    </location>
</feature>
<keyword evidence="3" id="KW-1185">Reference proteome</keyword>
<gene>
    <name evidence="2" type="ORF">DEM25_003935</name>
</gene>
<dbReference type="PANTHER" id="PTHR38590">
    <property type="entry name" value="BLL0828 PROTEIN"/>
    <property type="match status" value="1"/>
</dbReference>